<feature type="compositionally biased region" description="Low complexity" evidence="2">
    <location>
        <begin position="10"/>
        <end position="19"/>
    </location>
</feature>
<feature type="compositionally biased region" description="Pro residues" evidence="2">
    <location>
        <begin position="158"/>
        <end position="171"/>
    </location>
</feature>
<keyword evidence="4" id="KW-1185">Reference proteome</keyword>
<feature type="region of interest" description="Disordered" evidence="2">
    <location>
        <begin position="201"/>
        <end position="276"/>
    </location>
</feature>
<evidence type="ECO:0000256" key="1">
    <source>
        <dbReference type="SAM" id="Coils"/>
    </source>
</evidence>
<feature type="region of interest" description="Disordered" evidence="2">
    <location>
        <begin position="306"/>
        <end position="376"/>
    </location>
</feature>
<feature type="compositionally biased region" description="Pro residues" evidence="2">
    <location>
        <begin position="20"/>
        <end position="32"/>
    </location>
</feature>
<organism evidence="3 4">
    <name type="scientific">Heterodermia speciosa</name>
    <dbReference type="NCBI Taxonomy" id="116794"/>
    <lineage>
        <taxon>Eukaryota</taxon>
        <taxon>Fungi</taxon>
        <taxon>Dikarya</taxon>
        <taxon>Ascomycota</taxon>
        <taxon>Pezizomycotina</taxon>
        <taxon>Lecanoromycetes</taxon>
        <taxon>OSLEUM clade</taxon>
        <taxon>Lecanoromycetidae</taxon>
        <taxon>Caliciales</taxon>
        <taxon>Physciaceae</taxon>
        <taxon>Heterodermia</taxon>
    </lineage>
</organism>
<reference evidence="3" key="1">
    <citation type="submission" date="2021-03" db="EMBL/GenBank/DDBJ databases">
        <authorList>
            <person name="Tagirdzhanova G."/>
        </authorList>
    </citation>
    <scope>NUCLEOTIDE SEQUENCE</scope>
</reference>
<evidence type="ECO:0000313" key="3">
    <source>
        <dbReference type="EMBL" id="CAF9902901.1"/>
    </source>
</evidence>
<evidence type="ECO:0000313" key="4">
    <source>
        <dbReference type="Proteomes" id="UP000664521"/>
    </source>
</evidence>
<feature type="coiled-coil region" evidence="1">
    <location>
        <begin position="450"/>
        <end position="477"/>
    </location>
</feature>
<feature type="compositionally biased region" description="Pro residues" evidence="2">
    <location>
        <begin position="112"/>
        <end position="129"/>
    </location>
</feature>
<feature type="compositionally biased region" description="Low complexity" evidence="2">
    <location>
        <begin position="70"/>
        <end position="97"/>
    </location>
</feature>
<protein>
    <submittedName>
        <fullName evidence="3">Uncharacterized protein</fullName>
    </submittedName>
</protein>
<keyword evidence="1" id="KW-0175">Coiled coil</keyword>
<feature type="compositionally biased region" description="Low complexity" evidence="2">
    <location>
        <begin position="209"/>
        <end position="219"/>
    </location>
</feature>
<feature type="compositionally biased region" description="Basic and acidic residues" evidence="2">
    <location>
        <begin position="354"/>
        <end position="368"/>
    </location>
</feature>
<name>A0A8H3EH55_9LECA</name>
<feature type="compositionally biased region" description="Polar residues" evidence="2">
    <location>
        <begin position="134"/>
        <end position="153"/>
    </location>
</feature>
<dbReference type="EMBL" id="CAJPDS010000001">
    <property type="protein sequence ID" value="CAF9902901.1"/>
    <property type="molecule type" value="Genomic_DNA"/>
</dbReference>
<feature type="compositionally biased region" description="Pro residues" evidence="2">
    <location>
        <begin position="262"/>
        <end position="274"/>
    </location>
</feature>
<feature type="region of interest" description="Disordered" evidence="2">
    <location>
        <begin position="1"/>
        <end position="186"/>
    </location>
</feature>
<evidence type="ECO:0000256" key="2">
    <source>
        <dbReference type="SAM" id="MobiDB-lite"/>
    </source>
</evidence>
<dbReference type="Proteomes" id="UP000664521">
    <property type="component" value="Unassembled WGS sequence"/>
</dbReference>
<accession>A0A8H3EH55</accession>
<dbReference type="AlphaFoldDB" id="A0A8H3EH55"/>
<proteinExistence type="predicted"/>
<gene>
    <name evidence="3" type="ORF">HETSPECPRED_000050</name>
</gene>
<feature type="compositionally biased region" description="Basic residues" evidence="2">
    <location>
        <begin position="320"/>
        <end position="331"/>
    </location>
</feature>
<comment type="caution">
    <text evidence="3">The sequence shown here is derived from an EMBL/GenBank/DDBJ whole genome shotgun (WGS) entry which is preliminary data.</text>
</comment>
<sequence length="484" mass="53204">MLTSFTLSHPSPRLTSLLKPSPPPPATPPPPYTDTTPSKIQNPPCLSENPPSRRPHQNPHTTSSPPPSQMPSSTPSPSVSPNRLRSSPSLPLRNSSLEQNQHGGLDKYTLFPSPPSKRPPPPPPPPHPDPLLAQAQTQYSKTSARPIQVKNINSYSPPSTPPAGPLPPLPQPLHISKHHGGKIDFCFQSPPPLELVHPALRRHATEPSTTTTTTATTAAEKNPSQLDTTTTGTEKNKGNEEGEETGAVKLHLELPSPFHFPCSPPKPKPQPHAPTIPHLTNLLLARQELEARMRGVEDILGLYAERTPPPAYSAPETARGRRRERGNHRRDKREGSPPGKKKGTQDRNRHRRSRKEEEEGGERGATRSRDRKKKQHAKNLEKIFGARPFSLHAASAFPFSFTSTTNIDDPSTATSFKHAPASPILFLDNPLFLPGSPGIPPESPSYTLTAQRMRVEAQEIRLRLAETELEIELVRLRRLLDGGR</sequence>